<evidence type="ECO:0000313" key="2">
    <source>
        <dbReference type="Proteomes" id="UP000807469"/>
    </source>
</evidence>
<name>A0A9P5YYZ7_9AGAR</name>
<keyword evidence="2" id="KW-1185">Reference proteome</keyword>
<dbReference type="EMBL" id="MU155271">
    <property type="protein sequence ID" value="KAF9477104.1"/>
    <property type="molecule type" value="Genomic_DNA"/>
</dbReference>
<reference evidence="1" key="1">
    <citation type="submission" date="2020-11" db="EMBL/GenBank/DDBJ databases">
        <authorList>
            <consortium name="DOE Joint Genome Institute"/>
            <person name="Ahrendt S."/>
            <person name="Riley R."/>
            <person name="Andreopoulos W."/>
            <person name="Labutti K."/>
            <person name="Pangilinan J."/>
            <person name="Ruiz-Duenas F.J."/>
            <person name="Barrasa J.M."/>
            <person name="Sanchez-Garcia M."/>
            <person name="Camarero S."/>
            <person name="Miyauchi S."/>
            <person name="Serrano A."/>
            <person name="Linde D."/>
            <person name="Babiker R."/>
            <person name="Drula E."/>
            <person name="Ayuso-Fernandez I."/>
            <person name="Pacheco R."/>
            <person name="Padilla G."/>
            <person name="Ferreira P."/>
            <person name="Barriuso J."/>
            <person name="Kellner H."/>
            <person name="Castanera R."/>
            <person name="Alfaro M."/>
            <person name="Ramirez L."/>
            <person name="Pisabarro A.G."/>
            <person name="Kuo A."/>
            <person name="Tritt A."/>
            <person name="Lipzen A."/>
            <person name="He G."/>
            <person name="Yan M."/>
            <person name="Ng V."/>
            <person name="Cullen D."/>
            <person name="Martin F."/>
            <person name="Rosso M.-N."/>
            <person name="Henrissat B."/>
            <person name="Hibbett D."/>
            <person name="Martinez A.T."/>
            <person name="Grigoriev I.V."/>
        </authorList>
    </citation>
    <scope>NUCLEOTIDE SEQUENCE</scope>
    <source>
        <strain evidence="1">CIRM-BRFM 674</strain>
    </source>
</reference>
<evidence type="ECO:0008006" key="3">
    <source>
        <dbReference type="Google" id="ProtNLM"/>
    </source>
</evidence>
<dbReference type="Proteomes" id="UP000807469">
    <property type="component" value="Unassembled WGS sequence"/>
</dbReference>
<accession>A0A9P5YYZ7</accession>
<dbReference type="Gene3D" id="3.80.10.10">
    <property type="entry name" value="Ribonuclease Inhibitor"/>
    <property type="match status" value="1"/>
</dbReference>
<proteinExistence type="predicted"/>
<gene>
    <name evidence="1" type="ORF">BDN70DRAFT_881529</name>
</gene>
<protein>
    <recommendedName>
        <fullName evidence="3">F-box domain-containing protein</fullName>
    </recommendedName>
</protein>
<sequence length="587" mass="66356">MAFFSPFKSVLRTNFVPSQSEVEALKHTLEAPSAGSRALADRLAFLMDRLVEKQRTRDALAQSIDAHRNLLTPFRTLPDDVLTEIFLWCLPTVHEAVMDETEAPLLLTTVCRRWRIVAHQMPRLWASLHIAMPHTPRFRGRVASERMQEIQGVFQDSVRRHQRAIILWLDRAKVCPLSISIHDPNASWTADPPAPSYFVILLPFMARIRRLEVDINQQLASDYLAGLPSIFFPNLRALVLRFNRRLRSHLVPIWNQSGLLNAPNLQCLSVLLFPLCFPDIRVNWSSLTHIVATGSSVRKLSIGDALKIFVGCPKLQYCDIDISSSLNAPAVYLPFSLPHLHTLSIISGSTNLAELFQHADIPSLRNLLFFPRTYPAQSQRSPLLTILARTGMNLERLTTNIQFLTLSDLLECFDLVPALTHFSNGHGNVSYSPSQRRMRYSLPVAPRMVSALLGILTPSRDERVYLPKLQVVKFDMNGLQMQVYDKEIMGFVRGRMEFASETHAEVGAQVVPLTRVSFMGIGEKELDLEKEFAGYVADGLVLELSHLGGPFDAWKVNVDRGCHYAMFYPPPYYGQTQTGIEQVAEYL</sequence>
<evidence type="ECO:0000313" key="1">
    <source>
        <dbReference type="EMBL" id="KAF9477104.1"/>
    </source>
</evidence>
<dbReference type="OrthoDB" id="3248197at2759"/>
<comment type="caution">
    <text evidence="1">The sequence shown here is derived from an EMBL/GenBank/DDBJ whole genome shotgun (WGS) entry which is preliminary data.</text>
</comment>
<dbReference type="AlphaFoldDB" id="A0A9P5YYZ7"/>
<dbReference type="Gene3D" id="1.20.1280.50">
    <property type="match status" value="1"/>
</dbReference>
<organism evidence="1 2">
    <name type="scientific">Pholiota conissans</name>
    <dbReference type="NCBI Taxonomy" id="109636"/>
    <lineage>
        <taxon>Eukaryota</taxon>
        <taxon>Fungi</taxon>
        <taxon>Dikarya</taxon>
        <taxon>Basidiomycota</taxon>
        <taxon>Agaricomycotina</taxon>
        <taxon>Agaricomycetes</taxon>
        <taxon>Agaricomycetidae</taxon>
        <taxon>Agaricales</taxon>
        <taxon>Agaricineae</taxon>
        <taxon>Strophariaceae</taxon>
        <taxon>Pholiota</taxon>
    </lineage>
</organism>
<dbReference type="InterPro" id="IPR032675">
    <property type="entry name" value="LRR_dom_sf"/>
</dbReference>